<sequence>MLDLSIVSRLSYWCAFIVLYFMFLPYRMGPRLYPFLLGLLRPALPLILGLSIGCSLSLLRVSWIQEEENPCMDSLIGIHGLQHGQQDAPIHDLKPRIIPYSRKPHAPHKKVLRTRYIQSELGFRERLSVVVLSSRSTLNSLAVAVNRTLSPHVSRLVFFTGARGPKIPSGMEVVSHGDERPVWVIYHTLRYIEMHLLNTYDWFYVSQDDTFTNGFHLQEFVSHLSPGPVVYIGQPMEFIGGQEGWRYCHGASGYLLSRALLLSLGPHLDFCRSDILSSRPDEWLGRCLQDTLGIACVAEFQGLRFVSYDLPRNTDVENIDETLLGPALSVHLVKDGMVMYKLQRKLSQIRLHRTYSRIQRLQSEIRNLSSFTPDGDSGLLWPIGVNPPFSPTSRFDLLTWEYFTEMHTFSCPDGAPKCPLQGVWLLDVQQVLEEAVNQLNQRYHPWLQFRKRRLLNGYRRFDPTRGMEYMLDLLLEATTEKGHAGLITKRLSLLRPLGLVEILPMPYVTEATRVQLVLPLMPSDTGHVAGFLDAFATNLLDPQENVALTVLLVYDMGSSGQEKDVYEEVRAMLMELEKRYTFLRLELSSVRTELPSQVRLMEVVSKKHSMDTLFFLMSVWSEVTTEALNRCRMNAIGAWQVFSPVHYQEYSPDISRHGFSIPQYAEFLRDGHFDRLSSSEFCFYNSDFMRARSRMAAVVQEEEDEDNGDIELLELFLRHSELHVFRALEPALVQRFSLKKCNTHLSGEGYHRCVLSNLEALGSRVHLAMALFEQDQTNST</sequence>
<feature type="transmembrane region" description="Helical" evidence="9">
    <location>
        <begin position="6"/>
        <end position="23"/>
    </location>
</feature>
<evidence type="ECO:0000313" key="11">
    <source>
        <dbReference type="EMBL" id="KAG9476308.1"/>
    </source>
</evidence>
<dbReference type="Pfam" id="PF05679">
    <property type="entry name" value="CHGN"/>
    <property type="match status" value="1"/>
</dbReference>
<feature type="coiled-coil region" evidence="10">
    <location>
        <begin position="566"/>
        <end position="593"/>
    </location>
</feature>
<dbReference type="Gene3D" id="3.90.550.50">
    <property type="match status" value="1"/>
</dbReference>
<gene>
    <name evidence="11" type="ORF">GDO78_003067</name>
</gene>
<evidence type="ECO:0000256" key="8">
    <source>
        <dbReference type="ARBA" id="ARBA00023136"/>
    </source>
</evidence>
<keyword evidence="3 9" id="KW-0808">Transferase</keyword>
<organism evidence="11 12">
    <name type="scientific">Eleutherodactylus coqui</name>
    <name type="common">Puerto Rican coqui</name>
    <dbReference type="NCBI Taxonomy" id="57060"/>
    <lineage>
        <taxon>Eukaryota</taxon>
        <taxon>Metazoa</taxon>
        <taxon>Chordata</taxon>
        <taxon>Craniata</taxon>
        <taxon>Vertebrata</taxon>
        <taxon>Euteleostomi</taxon>
        <taxon>Amphibia</taxon>
        <taxon>Batrachia</taxon>
        <taxon>Anura</taxon>
        <taxon>Neobatrachia</taxon>
        <taxon>Hyloidea</taxon>
        <taxon>Eleutherodactylidae</taxon>
        <taxon>Eleutherodactylinae</taxon>
        <taxon>Eleutherodactylus</taxon>
        <taxon>Eleutherodactylus</taxon>
    </lineage>
</organism>
<comment type="similarity">
    <text evidence="2 9">Belongs to the chondroitin N-acetylgalactosaminyltransferase family.</text>
</comment>
<keyword evidence="7 9" id="KW-0333">Golgi apparatus</keyword>
<dbReference type="Proteomes" id="UP000770717">
    <property type="component" value="Unassembled WGS sequence"/>
</dbReference>
<evidence type="ECO:0000256" key="5">
    <source>
        <dbReference type="ARBA" id="ARBA00022968"/>
    </source>
</evidence>
<keyword evidence="4 9" id="KW-0812">Transmembrane</keyword>
<comment type="caution">
    <text evidence="11">The sequence shown here is derived from an EMBL/GenBank/DDBJ whole genome shotgun (WGS) entry which is preliminary data.</text>
</comment>
<proteinExistence type="inferred from homology"/>
<accession>A0A8J6EW78</accession>
<dbReference type="EMBL" id="WNTK01000011">
    <property type="protein sequence ID" value="KAG9476308.1"/>
    <property type="molecule type" value="Genomic_DNA"/>
</dbReference>
<dbReference type="EC" id="2.4.1.-" evidence="9"/>
<evidence type="ECO:0000256" key="9">
    <source>
        <dbReference type="RuleBase" id="RU364016"/>
    </source>
</evidence>
<comment type="subcellular location">
    <subcellularLocation>
        <location evidence="1 9">Golgi apparatus</location>
        <location evidence="1 9">Golgi stack membrane</location>
        <topology evidence="1 9">Single-pass type II membrane protein</topology>
    </subcellularLocation>
</comment>
<dbReference type="GO" id="GO:0032580">
    <property type="term" value="C:Golgi cisterna membrane"/>
    <property type="evidence" value="ECO:0007669"/>
    <property type="project" value="UniProtKB-SubCell"/>
</dbReference>
<evidence type="ECO:0000256" key="7">
    <source>
        <dbReference type="ARBA" id="ARBA00023034"/>
    </source>
</evidence>
<dbReference type="OrthoDB" id="9985088at2759"/>
<evidence type="ECO:0000313" key="12">
    <source>
        <dbReference type="Proteomes" id="UP000770717"/>
    </source>
</evidence>
<dbReference type="GO" id="GO:0047238">
    <property type="term" value="F:glucuronosyl-N-acetylgalactosaminyl-proteoglycan 4-beta-N-acetylgalactosaminyltransferase activity"/>
    <property type="evidence" value="ECO:0007669"/>
    <property type="project" value="TreeGrafter"/>
</dbReference>
<keyword evidence="8 9" id="KW-0472">Membrane</keyword>
<evidence type="ECO:0000256" key="1">
    <source>
        <dbReference type="ARBA" id="ARBA00004447"/>
    </source>
</evidence>
<evidence type="ECO:0000256" key="3">
    <source>
        <dbReference type="ARBA" id="ARBA00022679"/>
    </source>
</evidence>
<keyword evidence="12" id="KW-1185">Reference proteome</keyword>
<dbReference type="InterPro" id="IPR051227">
    <property type="entry name" value="CS_glycosyltransferase"/>
</dbReference>
<evidence type="ECO:0000256" key="6">
    <source>
        <dbReference type="ARBA" id="ARBA00022989"/>
    </source>
</evidence>
<evidence type="ECO:0000256" key="2">
    <source>
        <dbReference type="ARBA" id="ARBA00009239"/>
    </source>
</evidence>
<evidence type="ECO:0000256" key="10">
    <source>
        <dbReference type="SAM" id="Coils"/>
    </source>
</evidence>
<name>A0A8J6EW78_ELECQ</name>
<keyword evidence="5 9" id="KW-0735">Signal-anchor</keyword>
<keyword evidence="6 9" id="KW-1133">Transmembrane helix</keyword>
<dbReference type="PANTHER" id="PTHR12369">
    <property type="entry name" value="CHONDROITIN SYNTHASE"/>
    <property type="match status" value="1"/>
</dbReference>
<keyword evidence="10" id="KW-0175">Coiled coil</keyword>
<reference evidence="11" key="1">
    <citation type="thesis" date="2020" institute="ProQuest LLC" country="789 East Eisenhower Parkway, Ann Arbor, MI, USA">
        <title>Comparative Genomics and Chromosome Evolution.</title>
        <authorList>
            <person name="Mudd A.B."/>
        </authorList>
    </citation>
    <scope>NUCLEOTIDE SEQUENCE</scope>
    <source>
        <strain evidence="11">HN-11 Male</strain>
        <tissue evidence="11">Kidney and liver</tissue>
    </source>
</reference>
<dbReference type="InterPro" id="IPR008428">
    <property type="entry name" value="Chond_GalNAc"/>
</dbReference>
<dbReference type="AlphaFoldDB" id="A0A8J6EW78"/>
<evidence type="ECO:0000256" key="4">
    <source>
        <dbReference type="ARBA" id="ARBA00022692"/>
    </source>
</evidence>
<dbReference type="PANTHER" id="PTHR12369:SF14">
    <property type="entry name" value="CHONDROITIN SULFATE GLUCURONYLTRANSFERASE"/>
    <property type="match status" value="1"/>
</dbReference>
<protein>
    <recommendedName>
        <fullName evidence="9">Hexosyltransferase</fullName>
        <ecNumber evidence="9">2.4.1.-</ecNumber>
    </recommendedName>
</protein>